<proteinExistence type="predicted"/>
<comment type="caution">
    <text evidence="1">The sequence shown here is derived from an EMBL/GenBank/DDBJ whole genome shotgun (WGS) entry which is preliminary data.</text>
</comment>
<keyword evidence="2" id="KW-1185">Reference proteome</keyword>
<sequence>MTSPTACAGGQCAALSLCPEVFVNGWRTAIVYFVNPTAAAGESGHGLGVFLLYTIDWGDYALVLLPKCRTCLSFVLWVFSPNLECNGYGRHIRALWRDGSGWGSFCDHWGSCGGWRGGAEML</sequence>
<evidence type="ECO:0000313" key="2">
    <source>
        <dbReference type="Proteomes" id="UP000708148"/>
    </source>
</evidence>
<reference evidence="1" key="1">
    <citation type="submission" date="2020-12" db="EMBL/GenBank/DDBJ databases">
        <authorList>
            <person name="Iha C."/>
        </authorList>
    </citation>
    <scope>NUCLEOTIDE SEQUENCE</scope>
</reference>
<organism evidence="1 2">
    <name type="scientific">Ostreobium quekettii</name>
    <dbReference type="NCBI Taxonomy" id="121088"/>
    <lineage>
        <taxon>Eukaryota</taxon>
        <taxon>Viridiplantae</taxon>
        <taxon>Chlorophyta</taxon>
        <taxon>core chlorophytes</taxon>
        <taxon>Ulvophyceae</taxon>
        <taxon>TCBD clade</taxon>
        <taxon>Bryopsidales</taxon>
        <taxon>Ostreobineae</taxon>
        <taxon>Ostreobiaceae</taxon>
        <taxon>Ostreobium</taxon>
    </lineage>
</organism>
<dbReference type="Proteomes" id="UP000708148">
    <property type="component" value="Unassembled WGS sequence"/>
</dbReference>
<dbReference type="AlphaFoldDB" id="A0A8S1JAW6"/>
<dbReference type="EMBL" id="CAJHUC010001351">
    <property type="protein sequence ID" value="CAD7700826.1"/>
    <property type="molecule type" value="Genomic_DNA"/>
</dbReference>
<evidence type="ECO:0000313" key="1">
    <source>
        <dbReference type="EMBL" id="CAD7700826.1"/>
    </source>
</evidence>
<accession>A0A8S1JAW6</accession>
<protein>
    <submittedName>
        <fullName evidence="1">Uncharacterized protein</fullName>
    </submittedName>
</protein>
<name>A0A8S1JAW6_9CHLO</name>
<gene>
    <name evidence="1" type="ORF">OSTQU699_LOCUS6185</name>
</gene>